<dbReference type="EMBL" id="HBFK01033969">
    <property type="protein sequence ID" value="CAD8754074.1"/>
    <property type="molecule type" value="Transcribed_RNA"/>
</dbReference>
<keyword evidence="2" id="KW-0378">Hydrolase</keyword>
<evidence type="ECO:0000313" key="3">
    <source>
        <dbReference type="EMBL" id="CAD8754074.1"/>
    </source>
</evidence>
<dbReference type="SUPFAM" id="SSF53474">
    <property type="entry name" value="alpha/beta-Hydrolases"/>
    <property type="match status" value="1"/>
</dbReference>
<dbReference type="Pfam" id="PF00450">
    <property type="entry name" value="Peptidase_S10"/>
    <property type="match status" value="1"/>
</dbReference>
<dbReference type="InterPro" id="IPR001563">
    <property type="entry name" value="Peptidase_S10"/>
</dbReference>
<dbReference type="GO" id="GO:0006508">
    <property type="term" value="P:proteolysis"/>
    <property type="evidence" value="ECO:0007669"/>
    <property type="project" value="UniProtKB-KW"/>
</dbReference>
<dbReference type="PANTHER" id="PTHR11802">
    <property type="entry name" value="SERINE PROTEASE FAMILY S10 SERINE CARBOXYPEPTIDASE"/>
    <property type="match status" value="1"/>
</dbReference>
<dbReference type="AlphaFoldDB" id="A0A7S0U9G7"/>
<gene>
    <name evidence="3" type="ORF">HAND1043_LOCUS20581</name>
</gene>
<dbReference type="GO" id="GO:0004185">
    <property type="term" value="F:serine-type carboxypeptidase activity"/>
    <property type="evidence" value="ECO:0007669"/>
    <property type="project" value="UniProtKB-UniRule"/>
</dbReference>
<organism evidence="3">
    <name type="scientific">Hemiselmis andersenii</name>
    <name type="common">Cryptophyte alga</name>
    <dbReference type="NCBI Taxonomy" id="464988"/>
    <lineage>
        <taxon>Eukaryota</taxon>
        <taxon>Cryptophyceae</taxon>
        <taxon>Cryptomonadales</taxon>
        <taxon>Hemiselmidaceae</taxon>
        <taxon>Hemiselmis</taxon>
    </lineage>
</organism>
<dbReference type="PROSITE" id="PS00131">
    <property type="entry name" value="CARBOXYPEPT_SER_SER"/>
    <property type="match status" value="1"/>
</dbReference>
<dbReference type="Gene3D" id="3.40.50.1820">
    <property type="entry name" value="alpha/beta hydrolase"/>
    <property type="match status" value="1"/>
</dbReference>
<accession>A0A7S0U9G7</accession>
<dbReference type="EC" id="3.4.16.-" evidence="2"/>
<proteinExistence type="inferred from homology"/>
<dbReference type="PRINTS" id="PR00724">
    <property type="entry name" value="CRBOXYPTASEC"/>
</dbReference>
<comment type="similarity">
    <text evidence="1 2">Belongs to the peptidase S10 family.</text>
</comment>
<evidence type="ECO:0000256" key="1">
    <source>
        <dbReference type="ARBA" id="ARBA00009431"/>
    </source>
</evidence>
<reference evidence="3" key="1">
    <citation type="submission" date="2021-01" db="EMBL/GenBank/DDBJ databases">
        <authorList>
            <person name="Corre E."/>
            <person name="Pelletier E."/>
            <person name="Niang G."/>
            <person name="Scheremetjew M."/>
            <person name="Finn R."/>
            <person name="Kale V."/>
            <person name="Holt S."/>
            <person name="Cochrane G."/>
            <person name="Meng A."/>
            <person name="Brown T."/>
            <person name="Cohen L."/>
        </authorList>
    </citation>
    <scope>NUCLEOTIDE SEQUENCE</scope>
    <source>
        <strain evidence="3">CCMP441</strain>
    </source>
</reference>
<dbReference type="PANTHER" id="PTHR11802:SF201">
    <property type="entry name" value="CARBOXYPEPTIDASE"/>
    <property type="match status" value="1"/>
</dbReference>
<protein>
    <recommendedName>
        <fullName evidence="2">Carboxypeptidase</fullName>
        <ecNumber evidence="2">3.4.16.-</ecNumber>
    </recommendedName>
</protein>
<keyword evidence="2" id="KW-0645">Protease</keyword>
<evidence type="ECO:0000256" key="2">
    <source>
        <dbReference type="RuleBase" id="RU361156"/>
    </source>
</evidence>
<sequence>MNLLVTLPPPFSPVVPTSGPKISEPLAATEIQTMFSPGSRLFLLQILLSFLICSSTALPVSSPRSASPLTVAAEADLITSLPGIPEGVTFRQFSGYVPVHSGRSLFYWFVESSSSTSPSTDPVVLWTNGGPGCSGLTGFLSEQGPFRAIQKSNSKEAVLELNPYAWNKVANMIFIEQPAGVGFSTATGAIHYGDEQSATDNAAFVEGWLARFPQYKANPFYLTSESYGGHYLPTLAVKLKAKPGINFRGFAVGNPLTWMPLRDFGQYATYAAHQLLPAPLWNDFLDAGCKKDISKAKCQTMLDTFDQLTADIDPYGLDFPICRSSASASHALLRKLHQAKGRVGGYFPTRYRPCADDYMIHYLNRKDVQGAIHITTPGTVDWTPCSDEINSEYNVTDVTAPMMQVYQDLIDGGGLKILVYSGDDDSICSTIGTQMWVWDLSANKEGGQTDPWRPWKTKGQVSGYTVAWKGMRFATVHGAGHMVPSTRPLQALDLFKRFLHDGWKREE</sequence>
<keyword evidence="2" id="KW-0121">Carboxypeptidase</keyword>
<dbReference type="InterPro" id="IPR029058">
    <property type="entry name" value="AB_hydrolase_fold"/>
</dbReference>
<dbReference type="InterPro" id="IPR018202">
    <property type="entry name" value="Ser_caboxypep_ser_AS"/>
</dbReference>
<name>A0A7S0U9G7_HEMAN</name>